<sequence>MSELPTNCLKNDNPEENNGPLDLAVVDVPPEDHPVSSVESPYNILGKLEPDPRKELNEYAKTYIRDEIQKKSWDESVTELRKWHKDYKQTLVDTTELGDKRYRIAKEAEWTFMRLANRDHYNFADTAKSMEHETNWNLTQKKKMYNLNEYRERILKALDKMQSSPEYPIDVQSEKEVFEEKYQGAQTIISPDKELESVEAWNKIYSLCKKRSNEHLDEKVEDEEPVYLDLNLGFK</sequence>
<proteinExistence type="predicted"/>
<dbReference type="GeneID" id="18929317"/>
<dbReference type="HOGENOM" id="CLU_1180446_0_0_1"/>
<dbReference type="VEuPathDB" id="FungiDB:MELLADRAFT_59280"/>
<name>F4R5P6_MELLP</name>
<dbReference type="Proteomes" id="UP000001072">
    <property type="component" value="Unassembled WGS sequence"/>
</dbReference>
<feature type="compositionally biased region" description="Polar residues" evidence="1">
    <location>
        <begin position="1"/>
        <end position="10"/>
    </location>
</feature>
<evidence type="ECO:0000313" key="2">
    <source>
        <dbReference type="EMBL" id="EGG12226.1"/>
    </source>
</evidence>
<protein>
    <submittedName>
        <fullName evidence="2">Uncharacterized protein</fullName>
    </submittedName>
</protein>
<keyword evidence="3" id="KW-1185">Reference proteome</keyword>
<dbReference type="InParanoid" id="F4R5P6"/>
<organism evidence="3">
    <name type="scientific">Melampsora larici-populina (strain 98AG31 / pathotype 3-4-7)</name>
    <name type="common">Poplar leaf rust fungus</name>
    <dbReference type="NCBI Taxonomy" id="747676"/>
    <lineage>
        <taxon>Eukaryota</taxon>
        <taxon>Fungi</taxon>
        <taxon>Dikarya</taxon>
        <taxon>Basidiomycota</taxon>
        <taxon>Pucciniomycotina</taxon>
        <taxon>Pucciniomycetes</taxon>
        <taxon>Pucciniales</taxon>
        <taxon>Melampsoraceae</taxon>
        <taxon>Melampsora</taxon>
    </lineage>
</organism>
<evidence type="ECO:0000313" key="3">
    <source>
        <dbReference type="Proteomes" id="UP000001072"/>
    </source>
</evidence>
<evidence type="ECO:0000256" key="1">
    <source>
        <dbReference type="SAM" id="MobiDB-lite"/>
    </source>
</evidence>
<gene>
    <name evidence="2" type="ORF">MELLADRAFT_59280</name>
</gene>
<reference evidence="3" key="1">
    <citation type="journal article" date="2011" name="Proc. Natl. Acad. Sci. U.S.A.">
        <title>Obligate biotrophy features unraveled by the genomic analysis of rust fungi.</title>
        <authorList>
            <person name="Duplessis S."/>
            <person name="Cuomo C.A."/>
            <person name="Lin Y.-C."/>
            <person name="Aerts A."/>
            <person name="Tisserant E."/>
            <person name="Veneault-Fourrey C."/>
            <person name="Joly D.L."/>
            <person name="Hacquard S."/>
            <person name="Amselem J."/>
            <person name="Cantarel B.L."/>
            <person name="Chiu R."/>
            <person name="Coutinho P.M."/>
            <person name="Feau N."/>
            <person name="Field M."/>
            <person name="Frey P."/>
            <person name="Gelhaye E."/>
            <person name="Goldberg J."/>
            <person name="Grabherr M.G."/>
            <person name="Kodira C.D."/>
            <person name="Kohler A."/>
            <person name="Kuees U."/>
            <person name="Lindquist E.A."/>
            <person name="Lucas S.M."/>
            <person name="Mago R."/>
            <person name="Mauceli E."/>
            <person name="Morin E."/>
            <person name="Murat C."/>
            <person name="Pangilinan J.L."/>
            <person name="Park R."/>
            <person name="Pearson M."/>
            <person name="Quesneville H."/>
            <person name="Rouhier N."/>
            <person name="Sakthikumar S."/>
            <person name="Salamov A.A."/>
            <person name="Schmutz J."/>
            <person name="Selles B."/>
            <person name="Shapiro H."/>
            <person name="Tanguay P."/>
            <person name="Tuskan G.A."/>
            <person name="Henrissat B."/>
            <person name="Van de Peer Y."/>
            <person name="Rouze P."/>
            <person name="Ellis J.G."/>
            <person name="Dodds P.N."/>
            <person name="Schein J.E."/>
            <person name="Zhong S."/>
            <person name="Hamelin R.C."/>
            <person name="Grigoriev I.V."/>
            <person name="Szabo L.J."/>
            <person name="Martin F."/>
        </authorList>
    </citation>
    <scope>NUCLEOTIDE SEQUENCE [LARGE SCALE GENOMIC DNA]</scope>
    <source>
        <strain evidence="3">98AG31 / pathotype 3-4-7</strain>
    </source>
</reference>
<dbReference type="AlphaFoldDB" id="F4R5P6"/>
<accession>F4R5P6</accession>
<dbReference type="KEGG" id="mlr:MELLADRAFT_59280"/>
<dbReference type="RefSeq" id="XP_007404601.1">
    <property type="nucleotide sequence ID" value="XM_007404539.1"/>
</dbReference>
<dbReference type="EMBL" id="GL883091">
    <property type="protein sequence ID" value="EGG12226.1"/>
    <property type="molecule type" value="Genomic_DNA"/>
</dbReference>
<feature type="region of interest" description="Disordered" evidence="1">
    <location>
        <begin position="1"/>
        <end position="21"/>
    </location>
</feature>